<dbReference type="OrthoDB" id="2796951at2759"/>
<feature type="signal peptide" evidence="1">
    <location>
        <begin position="1"/>
        <end position="18"/>
    </location>
</feature>
<dbReference type="Pfam" id="PF16862">
    <property type="entry name" value="Glyco_hydro_79C"/>
    <property type="match status" value="1"/>
</dbReference>
<evidence type="ECO:0000313" key="3">
    <source>
        <dbReference type="EMBL" id="KAF9466484.1"/>
    </source>
</evidence>
<protein>
    <recommendedName>
        <fullName evidence="2">Beta-glucuronidase C-terminal domain-containing protein</fullName>
    </recommendedName>
</protein>
<feature type="domain" description="Beta-glucuronidase C-terminal" evidence="2">
    <location>
        <begin position="419"/>
        <end position="521"/>
    </location>
</feature>
<gene>
    <name evidence="3" type="ORF">BDZ94DRAFT_170407</name>
</gene>
<dbReference type="PANTHER" id="PTHR36183:SF2">
    <property type="entry name" value="BETA-GLUCURONIDASE C-TERMINAL DOMAIN-CONTAINING PROTEIN"/>
    <property type="match status" value="1"/>
</dbReference>
<accession>A0A9P5YD59</accession>
<feature type="chain" id="PRO_5040474975" description="Beta-glucuronidase C-terminal domain-containing protein" evidence="1">
    <location>
        <begin position="19"/>
        <end position="526"/>
    </location>
</feature>
<comment type="caution">
    <text evidence="3">The sequence shown here is derived from an EMBL/GenBank/DDBJ whole genome shotgun (WGS) entry which is preliminary data.</text>
</comment>
<dbReference type="PANTHER" id="PTHR36183">
    <property type="entry name" value="BETA-GLUCURONIDASE"/>
    <property type="match status" value="1"/>
</dbReference>
<name>A0A9P5YD59_9AGAR</name>
<reference evidence="3" key="1">
    <citation type="submission" date="2020-11" db="EMBL/GenBank/DDBJ databases">
        <authorList>
            <consortium name="DOE Joint Genome Institute"/>
            <person name="Ahrendt S."/>
            <person name="Riley R."/>
            <person name="Andreopoulos W."/>
            <person name="Labutti K."/>
            <person name="Pangilinan J."/>
            <person name="Ruiz-Duenas F.J."/>
            <person name="Barrasa J.M."/>
            <person name="Sanchez-Garcia M."/>
            <person name="Camarero S."/>
            <person name="Miyauchi S."/>
            <person name="Serrano A."/>
            <person name="Linde D."/>
            <person name="Babiker R."/>
            <person name="Drula E."/>
            <person name="Ayuso-Fernandez I."/>
            <person name="Pacheco R."/>
            <person name="Padilla G."/>
            <person name="Ferreira P."/>
            <person name="Barriuso J."/>
            <person name="Kellner H."/>
            <person name="Castanera R."/>
            <person name="Alfaro M."/>
            <person name="Ramirez L."/>
            <person name="Pisabarro A.G."/>
            <person name="Kuo A."/>
            <person name="Tritt A."/>
            <person name="Lipzen A."/>
            <person name="He G."/>
            <person name="Yan M."/>
            <person name="Ng V."/>
            <person name="Cullen D."/>
            <person name="Martin F."/>
            <person name="Rosso M.-N."/>
            <person name="Henrissat B."/>
            <person name="Hibbett D."/>
            <person name="Martinez A.T."/>
            <person name="Grigoriev I.V."/>
        </authorList>
    </citation>
    <scope>NUCLEOTIDE SEQUENCE</scope>
    <source>
        <strain evidence="3">CBS 247.69</strain>
    </source>
</reference>
<dbReference type="AlphaFoldDB" id="A0A9P5YD59"/>
<dbReference type="EMBL" id="MU150241">
    <property type="protein sequence ID" value="KAF9466484.1"/>
    <property type="molecule type" value="Genomic_DNA"/>
</dbReference>
<dbReference type="InterPro" id="IPR017853">
    <property type="entry name" value="GH"/>
</dbReference>
<proteinExistence type="predicted"/>
<evidence type="ECO:0000313" key="4">
    <source>
        <dbReference type="Proteomes" id="UP000807353"/>
    </source>
</evidence>
<keyword evidence="4" id="KW-1185">Reference proteome</keyword>
<sequence>MLLLIFVYLTIFNHLVLGVNVSIPLVPLSSAPLITPSLVSFSIEQDRWTDWAGTTSRNQFFFNVLNNLNQLSGVPPRIRIGADSEDHTNFNPAVQFSEDVFPAITPTVPYPEASSIVVGDSYYESTQFLPPNTRVTWGLNLGQNNLTDAFLEARSIVKAFSSSAVKGAGIVLDSIEIGNEADLYKNNGARPTTFTSSQYVADWTKFATNISAVVGISSSSATRFWSGAFSGSSHSTTGFSPQAIISEGILSSAPGSAIATISQHHYSGSFCSGSEGLLQDLMEKSSIRANLSPFSPDITAVRAKGLDYVLGETNSYSCHGAPGVSNTAGAALWALDYVLFATQVGVSRVFFHEGVGYKYNLIQPITLTRSILDGSTLPTPIPAHIQPQYYAAIIAAESIGKSGNTHAAELSINNSQIAGYAFYDGAHLARAVFINSNAFLKSNTAARPSIHLDFGFTGSGSMAPTSFTIKRLNVGHADDTAGLTWGGQTYETSDGKVSGSLEVSNGKVVDGVDIQATEVVLLTFGG</sequence>
<evidence type="ECO:0000259" key="2">
    <source>
        <dbReference type="Pfam" id="PF16862"/>
    </source>
</evidence>
<dbReference type="InterPro" id="IPR052974">
    <property type="entry name" value="GH79_Enzymes"/>
</dbReference>
<organism evidence="3 4">
    <name type="scientific">Collybia nuda</name>
    <dbReference type="NCBI Taxonomy" id="64659"/>
    <lineage>
        <taxon>Eukaryota</taxon>
        <taxon>Fungi</taxon>
        <taxon>Dikarya</taxon>
        <taxon>Basidiomycota</taxon>
        <taxon>Agaricomycotina</taxon>
        <taxon>Agaricomycetes</taxon>
        <taxon>Agaricomycetidae</taxon>
        <taxon>Agaricales</taxon>
        <taxon>Tricholomatineae</taxon>
        <taxon>Clitocybaceae</taxon>
        <taxon>Collybia</taxon>
    </lineage>
</organism>
<dbReference type="InterPro" id="IPR031728">
    <property type="entry name" value="GlcAase_C"/>
</dbReference>
<dbReference type="Proteomes" id="UP000807353">
    <property type="component" value="Unassembled WGS sequence"/>
</dbReference>
<dbReference type="Gene3D" id="3.20.20.80">
    <property type="entry name" value="Glycosidases"/>
    <property type="match status" value="1"/>
</dbReference>
<keyword evidence="1" id="KW-0732">Signal</keyword>
<dbReference type="SUPFAM" id="SSF51445">
    <property type="entry name" value="(Trans)glycosidases"/>
    <property type="match status" value="1"/>
</dbReference>
<evidence type="ECO:0000256" key="1">
    <source>
        <dbReference type="SAM" id="SignalP"/>
    </source>
</evidence>